<sequence length="179" mass="20565">MKVDKNELPLLVKNSIKAICDENRQKILIFLNNNGSKSFIEISKKLKMPKNTLSHHIKKLMLSGLLYNHYVRNEFTGKYSFYEVSKLGKRFLESLLNFMKPHKQVKKDIISLDTEKGFDVFDEVMLKTMGEERRSDSIISVSASNILPTLAFTAETGVLDERSKSFSIQKTVEPLWCGE</sequence>
<name>A0A0F9P8Y5_9ZZZZ</name>
<dbReference type="Gene3D" id="1.10.10.10">
    <property type="entry name" value="Winged helix-like DNA-binding domain superfamily/Winged helix DNA-binding domain"/>
    <property type="match status" value="1"/>
</dbReference>
<evidence type="ECO:0000313" key="2">
    <source>
        <dbReference type="EMBL" id="KKN20907.1"/>
    </source>
</evidence>
<dbReference type="InterPro" id="IPR036390">
    <property type="entry name" value="WH_DNA-bd_sf"/>
</dbReference>
<dbReference type="InterPro" id="IPR001845">
    <property type="entry name" value="HTH_ArsR_DNA-bd_dom"/>
</dbReference>
<dbReference type="SMART" id="SM00418">
    <property type="entry name" value="HTH_ARSR"/>
    <property type="match status" value="1"/>
</dbReference>
<evidence type="ECO:0000259" key="1">
    <source>
        <dbReference type="SMART" id="SM00418"/>
    </source>
</evidence>
<comment type="caution">
    <text evidence="2">The sequence shown here is derived from an EMBL/GenBank/DDBJ whole genome shotgun (WGS) entry which is preliminary data.</text>
</comment>
<dbReference type="SUPFAM" id="SSF46785">
    <property type="entry name" value="Winged helix' DNA-binding domain"/>
    <property type="match status" value="1"/>
</dbReference>
<dbReference type="CDD" id="cd00090">
    <property type="entry name" value="HTH_ARSR"/>
    <property type="match status" value="1"/>
</dbReference>
<gene>
    <name evidence="2" type="ORF">LCGC14_0930860</name>
</gene>
<reference evidence="2" key="1">
    <citation type="journal article" date="2015" name="Nature">
        <title>Complex archaea that bridge the gap between prokaryotes and eukaryotes.</title>
        <authorList>
            <person name="Spang A."/>
            <person name="Saw J.H."/>
            <person name="Jorgensen S.L."/>
            <person name="Zaremba-Niedzwiedzka K."/>
            <person name="Martijn J."/>
            <person name="Lind A.E."/>
            <person name="van Eijk R."/>
            <person name="Schleper C."/>
            <person name="Guy L."/>
            <person name="Ettema T.J."/>
        </authorList>
    </citation>
    <scope>NUCLEOTIDE SEQUENCE</scope>
</reference>
<dbReference type="Pfam" id="PF01022">
    <property type="entry name" value="HTH_5"/>
    <property type="match status" value="1"/>
</dbReference>
<proteinExistence type="predicted"/>
<dbReference type="InterPro" id="IPR036388">
    <property type="entry name" value="WH-like_DNA-bd_sf"/>
</dbReference>
<organism evidence="2">
    <name type="scientific">marine sediment metagenome</name>
    <dbReference type="NCBI Taxonomy" id="412755"/>
    <lineage>
        <taxon>unclassified sequences</taxon>
        <taxon>metagenomes</taxon>
        <taxon>ecological metagenomes</taxon>
    </lineage>
</organism>
<dbReference type="EMBL" id="LAZR01003197">
    <property type="protein sequence ID" value="KKN20907.1"/>
    <property type="molecule type" value="Genomic_DNA"/>
</dbReference>
<feature type="domain" description="HTH arsR-type" evidence="1">
    <location>
        <begin position="14"/>
        <end position="97"/>
    </location>
</feature>
<accession>A0A0F9P8Y5</accession>
<dbReference type="GO" id="GO:0003700">
    <property type="term" value="F:DNA-binding transcription factor activity"/>
    <property type="evidence" value="ECO:0007669"/>
    <property type="project" value="InterPro"/>
</dbReference>
<dbReference type="AlphaFoldDB" id="A0A0F9P8Y5"/>
<dbReference type="InterPro" id="IPR011991">
    <property type="entry name" value="ArsR-like_HTH"/>
</dbReference>
<protein>
    <recommendedName>
        <fullName evidence="1">HTH arsR-type domain-containing protein</fullName>
    </recommendedName>
</protein>